<accession>W9S2G8</accession>
<organism evidence="2 3">
    <name type="scientific">Morus notabilis</name>
    <dbReference type="NCBI Taxonomy" id="981085"/>
    <lineage>
        <taxon>Eukaryota</taxon>
        <taxon>Viridiplantae</taxon>
        <taxon>Streptophyta</taxon>
        <taxon>Embryophyta</taxon>
        <taxon>Tracheophyta</taxon>
        <taxon>Spermatophyta</taxon>
        <taxon>Magnoliopsida</taxon>
        <taxon>eudicotyledons</taxon>
        <taxon>Gunneridae</taxon>
        <taxon>Pentapetalae</taxon>
        <taxon>rosids</taxon>
        <taxon>fabids</taxon>
        <taxon>Rosales</taxon>
        <taxon>Moraceae</taxon>
        <taxon>Moreae</taxon>
        <taxon>Morus</taxon>
    </lineage>
</organism>
<sequence>MAVEFGCSNPSLWREALSAYESRIESLNKSNLVSLDDYYRNHLPPLLRQRNPNPFITTSELSQLMRWKLARGKWRPRLLDFVSALDEDLVKSASRKAFKSLPDISKAVSELTVLKGVGPATASAILAAYAPDLAPFMSDEAMEAALGNSKDYTAKQYLLFANKLQTKAKVPAIVDELIDLFYKIPFIIKNYKNVNAIDHQMEDNMQELSSEEATFTPSDVERALWSSVVGTKLLSSKPSTEHKTQTTTSKSSRGKRKR</sequence>
<dbReference type="AlphaFoldDB" id="W9S2G8"/>
<dbReference type="Proteomes" id="UP000030645">
    <property type="component" value="Unassembled WGS sequence"/>
</dbReference>
<gene>
    <name evidence="2" type="ORF">L484_007085</name>
</gene>
<dbReference type="STRING" id="981085.W9S2G8"/>
<evidence type="ECO:0000313" key="2">
    <source>
        <dbReference type="EMBL" id="EXC22415.1"/>
    </source>
</evidence>
<evidence type="ECO:0000256" key="1">
    <source>
        <dbReference type="SAM" id="MobiDB-lite"/>
    </source>
</evidence>
<keyword evidence="3" id="KW-1185">Reference proteome</keyword>
<feature type="region of interest" description="Disordered" evidence="1">
    <location>
        <begin position="235"/>
        <end position="258"/>
    </location>
</feature>
<evidence type="ECO:0000313" key="3">
    <source>
        <dbReference type="Proteomes" id="UP000030645"/>
    </source>
</evidence>
<proteinExistence type="predicted"/>
<dbReference type="PANTHER" id="PTHR21521">
    <property type="entry name" value="AMUN, ISOFORM A"/>
    <property type="match status" value="1"/>
</dbReference>
<dbReference type="PANTHER" id="PTHR21521:SF0">
    <property type="entry name" value="AMUN, ISOFORM A"/>
    <property type="match status" value="1"/>
</dbReference>
<protein>
    <submittedName>
        <fullName evidence="2">Uncharacterized protein</fullName>
    </submittedName>
</protein>
<name>W9S2G8_9ROSA</name>
<dbReference type="EMBL" id="KE345969">
    <property type="protein sequence ID" value="EXC22415.1"/>
    <property type="molecule type" value="Genomic_DNA"/>
</dbReference>
<dbReference type="eggNOG" id="ENOG502QR55">
    <property type="taxonomic scope" value="Eukaryota"/>
</dbReference>
<reference evidence="3" key="1">
    <citation type="submission" date="2013-01" db="EMBL/GenBank/DDBJ databases">
        <title>Draft Genome Sequence of a Mulberry Tree, Morus notabilis C.K. Schneid.</title>
        <authorList>
            <person name="He N."/>
            <person name="Zhao S."/>
        </authorList>
    </citation>
    <scope>NUCLEOTIDE SEQUENCE</scope>
</reference>